<feature type="compositionally biased region" description="Basic and acidic residues" evidence="3">
    <location>
        <begin position="27"/>
        <end position="41"/>
    </location>
</feature>
<feature type="region of interest" description="Disordered" evidence="3">
    <location>
        <begin position="187"/>
        <end position="270"/>
    </location>
</feature>
<dbReference type="GO" id="GO:0005634">
    <property type="term" value="C:nucleus"/>
    <property type="evidence" value="ECO:0007669"/>
    <property type="project" value="UniProtKB-SubCell"/>
</dbReference>
<feature type="region of interest" description="Disordered" evidence="3">
    <location>
        <begin position="295"/>
        <end position="318"/>
    </location>
</feature>
<organism evidence="4 5">
    <name type="scientific">Thalassiosira oceanica</name>
    <name type="common">Marine diatom</name>
    <dbReference type="NCBI Taxonomy" id="159749"/>
    <lineage>
        <taxon>Eukaryota</taxon>
        <taxon>Sar</taxon>
        <taxon>Stramenopiles</taxon>
        <taxon>Ochrophyta</taxon>
        <taxon>Bacillariophyta</taxon>
        <taxon>Coscinodiscophyceae</taxon>
        <taxon>Thalassiosirophycidae</taxon>
        <taxon>Thalassiosirales</taxon>
        <taxon>Thalassiosiraceae</taxon>
        <taxon>Thalassiosira</taxon>
    </lineage>
</organism>
<protein>
    <recommendedName>
        <fullName evidence="6">GCF C-terminal domain-containing protein</fullName>
    </recommendedName>
</protein>
<evidence type="ECO:0008006" key="6">
    <source>
        <dbReference type="Google" id="ProtNLM"/>
    </source>
</evidence>
<gene>
    <name evidence="4" type="ORF">THAOC_05134</name>
</gene>
<reference evidence="4 5" key="1">
    <citation type="journal article" date="2012" name="Genome Biol.">
        <title>Genome and low-iron response of an oceanic diatom adapted to chronic iron limitation.</title>
        <authorList>
            <person name="Lommer M."/>
            <person name="Specht M."/>
            <person name="Roy A.S."/>
            <person name="Kraemer L."/>
            <person name="Andreson R."/>
            <person name="Gutowska M.A."/>
            <person name="Wolf J."/>
            <person name="Bergner S.V."/>
            <person name="Schilhabel M.B."/>
            <person name="Klostermeier U.C."/>
            <person name="Beiko R.G."/>
            <person name="Rosenstiel P."/>
            <person name="Hippler M."/>
            <person name="Laroche J."/>
        </authorList>
    </citation>
    <scope>NUCLEOTIDE SEQUENCE [LARGE SCALE GENOMIC DNA]</scope>
    <source>
        <strain evidence="4 5">CCMP1005</strain>
    </source>
</reference>
<evidence type="ECO:0000313" key="4">
    <source>
        <dbReference type="EMBL" id="EJK73250.1"/>
    </source>
</evidence>
<feature type="compositionally biased region" description="Basic residues" evidence="3">
    <location>
        <begin position="42"/>
        <end position="54"/>
    </location>
</feature>
<comment type="caution">
    <text evidence="4">The sequence shown here is derived from an EMBL/GenBank/DDBJ whole genome shotgun (WGS) entry which is preliminary data.</text>
</comment>
<name>K0T6H9_THAOC</name>
<sequence length="798" mass="89326">MFGAARRKKKPRPVLKAADSSDDDGDVHEKETSKKMIEHGQAKRKKQKKRKMKAPKTLSLSFDPDDGEDAVEDDTPPHSTSSSRKKHKKRSKLKKNSSLGYGGALQMSESDASDEGGVEAPPQPSSHYGAEALKQLHSEQKRALTEKKVLPNEKPRGGTSEKKRGSVEMDYISLSGSNANTVLTGEEALALADQDDENDINEFDHGLSERTSQPGKDPSESKEDVEPEEEVVEGQRRWEDTMARRAGVLPSESSHIQSRRRPEHSNDNFSSLREIKASLQPTKSNLEHLYSDIETSASRHQSTQSTTRDELSKQQQDLEHHGEALEYYQSLRQDLATWLGALRELDGMVKTVEQTRNELEGEMSSTWLDRFFDWGIDCAAILERKKLIQSKVAGKDVPQDEEEENVSVVDEFGRDVSSSKSLSRTKRWSQRRKRCCTRLQEPSDKPSLAQTMQCSNEDNIDEVDAGGWTMRQVALTEAVKLIPNMVKDEYLSIDILCSLFSPWKKLYPKDYTRCYASTSLVQMLAVLARLEVCSKQGIFELPGAVGAELTRLQDYKWFEDLREVTTDIDDGDLTGDKTCVLESLVHKHILRTISSIMSLDNNAGIYNPFSSSQTKRLCALIESAAEFFESRNESQGNVMMEQIMSKLTVHVRSCLDKMVVSVVDWSQLTLSSGDLTHVEDSQLVDDETRDAVVYASAIQFRYLCALATNLVGLYRINSGAEDGTLDDGAASLLSCIFEDVISFRIIPILATSNLDKFQSFAKDHASELLETLQASNVRTSDRWMMLAAPLRAAVQALQ</sequence>
<evidence type="ECO:0000256" key="1">
    <source>
        <dbReference type="ARBA" id="ARBA00004123"/>
    </source>
</evidence>
<dbReference type="InterPro" id="IPR012890">
    <property type="entry name" value="GCFC2-like"/>
</dbReference>
<dbReference type="Proteomes" id="UP000266841">
    <property type="component" value="Unassembled WGS sequence"/>
</dbReference>
<feature type="region of interest" description="Disordered" evidence="3">
    <location>
        <begin position="1"/>
        <end position="169"/>
    </location>
</feature>
<keyword evidence="2" id="KW-0539">Nucleus</keyword>
<feature type="compositionally biased region" description="Basic and acidic residues" evidence="3">
    <location>
        <begin position="307"/>
        <end position="318"/>
    </location>
</feature>
<comment type="subcellular location">
    <subcellularLocation>
        <location evidence="1">Nucleus</location>
    </subcellularLocation>
</comment>
<dbReference type="OMA" id="NMAFASE"/>
<feature type="compositionally biased region" description="Basic and acidic residues" evidence="3">
    <location>
        <begin position="233"/>
        <end position="243"/>
    </location>
</feature>
<dbReference type="GO" id="GO:0000398">
    <property type="term" value="P:mRNA splicing, via spliceosome"/>
    <property type="evidence" value="ECO:0007669"/>
    <property type="project" value="InterPro"/>
</dbReference>
<dbReference type="PANTHER" id="PTHR12214">
    <property type="entry name" value="GC-RICH SEQUENCE DNA-BINDING FACTOR"/>
    <property type="match status" value="1"/>
</dbReference>
<dbReference type="eggNOG" id="ENOG502SQV5">
    <property type="taxonomic scope" value="Eukaryota"/>
</dbReference>
<feature type="compositionally biased region" description="Acidic residues" evidence="3">
    <location>
        <begin position="63"/>
        <end position="74"/>
    </location>
</feature>
<feature type="compositionally biased region" description="Polar residues" evidence="3">
    <location>
        <begin position="295"/>
        <end position="306"/>
    </location>
</feature>
<dbReference type="PANTHER" id="PTHR12214:SF0">
    <property type="entry name" value="LD29489P"/>
    <property type="match status" value="1"/>
</dbReference>
<dbReference type="GO" id="GO:0003677">
    <property type="term" value="F:DNA binding"/>
    <property type="evidence" value="ECO:0007669"/>
    <property type="project" value="InterPro"/>
</dbReference>
<proteinExistence type="predicted"/>
<evidence type="ECO:0000256" key="3">
    <source>
        <dbReference type="SAM" id="MobiDB-lite"/>
    </source>
</evidence>
<dbReference type="OrthoDB" id="429427at2759"/>
<dbReference type="EMBL" id="AGNL01004656">
    <property type="protein sequence ID" value="EJK73250.1"/>
    <property type="molecule type" value="Genomic_DNA"/>
</dbReference>
<feature type="compositionally biased region" description="Basic and acidic residues" evidence="3">
    <location>
        <begin position="134"/>
        <end position="167"/>
    </location>
</feature>
<keyword evidence="5" id="KW-1185">Reference proteome</keyword>
<accession>K0T6H9</accession>
<dbReference type="AlphaFoldDB" id="K0T6H9"/>
<feature type="compositionally biased region" description="Basic residues" evidence="3">
    <location>
        <begin position="83"/>
        <end position="95"/>
    </location>
</feature>
<evidence type="ECO:0000313" key="5">
    <source>
        <dbReference type="Proteomes" id="UP000266841"/>
    </source>
</evidence>
<feature type="compositionally biased region" description="Basic residues" evidence="3">
    <location>
        <begin position="1"/>
        <end position="13"/>
    </location>
</feature>
<evidence type="ECO:0000256" key="2">
    <source>
        <dbReference type="ARBA" id="ARBA00023242"/>
    </source>
</evidence>